<dbReference type="Gene3D" id="2.60.40.10">
    <property type="entry name" value="Immunoglobulins"/>
    <property type="match status" value="1"/>
</dbReference>
<dbReference type="SUPFAM" id="SSF48726">
    <property type="entry name" value="Immunoglobulin"/>
    <property type="match status" value="1"/>
</dbReference>
<dbReference type="InterPro" id="IPR015631">
    <property type="entry name" value="CD2/SLAM_rcpt"/>
</dbReference>
<evidence type="ECO:0000256" key="2">
    <source>
        <dbReference type="ARBA" id="ARBA00022729"/>
    </source>
</evidence>
<dbReference type="AlphaFoldDB" id="W5LZB4"/>
<reference evidence="5" key="3">
    <citation type="submission" date="2025-09" db="UniProtKB">
        <authorList>
            <consortium name="Ensembl"/>
        </authorList>
    </citation>
    <scope>IDENTIFICATION</scope>
</reference>
<dbReference type="eggNOG" id="ENOG502S7CN">
    <property type="taxonomic scope" value="Eukaryota"/>
</dbReference>
<dbReference type="STRING" id="7918.ENSLOCP00000001471"/>
<dbReference type="InParanoid" id="W5LZB4"/>
<organism evidence="5 6">
    <name type="scientific">Lepisosteus oculatus</name>
    <name type="common">Spotted gar</name>
    <dbReference type="NCBI Taxonomy" id="7918"/>
    <lineage>
        <taxon>Eukaryota</taxon>
        <taxon>Metazoa</taxon>
        <taxon>Chordata</taxon>
        <taxon>Craniata</taxon>
        <taxon>Vertebrata</taxon>
        <taxon>Euteleostomi</taxon>
        <taxon>Actinopterygii</taxon>
        <taxon>Neopterygii</taxon>
        <taxon>Holostei</taxon>
        <taxon>Semionotiformes</taxon>
        <taxon>Lepisosteidae</taxon>
        <taxon>Lepisosteus</taxon>
    </lineage>
</organism>
<evidence type="ECO:0000313" key="5">
    <source>
        <dbReference type="Ensembl" id="ENSLOCP00000001471.1"/>
    </source>
</evidence>
<protein>
    <recommendedName>
        <fullName evidence="7">Immunoglobulin V-set domain-containing protein</fullName>
    </recommendedName>
</protein>
<keyword evidence="6" id="KW-1185">Reference proteome</keyword>
<sequence>LRLHYTGILYKQMVQASVSYSCGETLPTVHGILNGSVYLPSGLKNRNVSWITWSAENDFIATLINGKLNTMINIRYNKRLHLHTNNGSLQINRLKMGDTLTYNVHIVYQDNSQNNNQVKLVVHEKINKPNLETSANFSTINTCNVSVICSTTQGFSASSDCDNRSGVFRCSESNVTNSSVGISITITTKGNTIVCNSSNLVSWNTDRIEQVC</sequence>
<accession>W5LZB4</accession>
<dbReference type="PANTHER" id="PTHR12080">
    <property type="entry name" value="SIGNALING LYMPHOCYTIC ACTIVATION MOLECULE"/>
    <property type="match status" value="1"/>
</dbReference>
<keyword evidence="3" id="KW-0472">Membrane</keyword>
<keyword evidence="2" id="KW-0732">Signal</keyword>
<evidence type="ECO:0000256" key="4">
    <source>
        <dbReference type="ARBA" id="ARBA00023180"/>
    </source>
</evidence>
<dbReference type="GO" id="GO:0006955">
    <property type="term" value="P:immune response"/>
    <property type="evidence" value="ECO:0000318"/>
    <property type="project" value="GO_Central"/>
</dbReference>
<evidence type="ECO:0000256" key="3">
    <source>
        <dbReference type="ARBA" id="ARBA00023136"/>
    </source>
</evidence>
<dbReference type="Bgee" id="ENSLOCG00000001298">
    <property type="expression patterns" value="Expressed in mesonephros and 4 other cell types or tissues"/>
</dbReference>
<dbReference type="PANTHER" id="PTHR12080:SF59">
    <property type="entry name" value="HEPATIC AND GLIAL CELL ADHESION MOLECULE"/>
    <property type="match status" value="1"/>
</dbReference>
<dbReference type="GO" id="GO:0005911">
    <property type="term" value="C:cell-cell junction"/>
    <property type="evidence" value="ECO:0000318"/>
    <property type="project" value="GO_Central"/>
</dbReference>
<evidence type="ECO:0000256" key="1">
    <source>
        <dbReference type="ARBA" id="ARBA00004370"/>
    </source>
</evidence>
<comment type="subcellular location">
    <subcellularLocation>
        <location evidence="1">Membrane</location>
    </subcellularLocation>
</comment>
<dbReference type="OMA" id="TMINIRY"/>
<reference evidence="6" key="1">
    <citation type="submission" date="2011-12" db="EMBL/GenBank/DDBJ databases">
        <title>The Draft Genome of Lepisosteus oculatus.</title>
        <authorList>
            <consortium name="The Broad Institute Genome Assembly &amp; Analysis Group"/>
            <consortium name="Computational R&amp;D Group"/>
            <consortium name="and Sequencing Platform"/>
            <person name="Di Palma F."/>
            <person name="Alfoldi J."/>
            <person name="Johnson J."/>
            <person name="Berlin A."/>
            <person name="Gnerre S."/>
            <person name="Jaffe D."/>
            <person name="MacCallum I."/>
            <person name="Young S."/>
            <person name="Walker B.J."/>
            <person name="Lander E.S."/>
            <person name="Lindblad-Toh K."/>
        </authorList>
    </citation>
    <scope>NUCLEOTIDE SEQUENCE [LARGE SCALE GENOMIC DNA]</scope>
</reference>
<dbReference type="InterPro" id="IPR036179">
    <property type="entry name" value="Ig-like_dom_sf"/>
</dbReference>
<dbReference type="GO" id="GO:0016020">
    <property type="term" value="C:membrane"/>
    <property type="evidence" value="ECO:0007669"/>
    <property type="project" value="UniProtKB-SubCell"/>
</dbReference>
<keyword evidence="4" id="KW-0325">Glycoprotein</keyword>
<dbReference type="Ensembl" id="ENSLOCT00000001476.1">
    <property type="protein sequence ID" value="ENSLOCP00000001471.1"/>
    <property type="gene ID" value="ENSLOCG00000001298.1"/>
</dbReference>
<name>W5LZB4_LEPOC</name>
<dbReference type="HOGENOM" id="CLU_1302212_0_0_1"/>
<proteinExistence type="predicted"/>
<dbReference type="InterPro" id="IPR013783">
    <property type="entry name" value="Ig-like_fold"/>
</dbReference>
<evidence type="ECO:0000313" key="6">
    <source>
        <dbReference type="Proteomes" id="UP000018468"/>
    </source>
</evidence>
<dbReference type="Proteomes" id="UP000018468">
    <property type="component" value="Unassembled WGS sequence"/>
</dbReference>
<evidence type="ECO:0008006" key="7">
    <source>
        <dbReference type="Google" id="ProtNLM"/>
    </source>
</evidence>
<reference evidence="5" key="2">
    <citation type="submission" date="2025-08" db="UniProtKB">
        <authorList>
            <consortium name="Ensembl"/>
        </authorList>
    </citation>
    <scope>IDENTIFICATION</scope>
</reference>